<evidence type="ECO:0000313" key="5">
    <source>
        <dbReference type="Proteomes" id="UP001431209"/>
    </source>
</evidence>
<evidence type="ECO:0000256" key="2">
    <source>
        <dbReference type="PROSITE-ProRule" id="PRU00235"/>
    </source>
</evidence>
<dbReference type="InterPro" id="IPR000408">
    <property type="entry name" value="Reg_chr_condens"/>
</dbReference>
<comment type="caution">
    <text evidence="4">The sequence shown here is derived from an EMBL/GenBank/DDBJ whole genome shotgun (WGS) entry which is preliminary data.</text>
</comment>
<dbReference type="SUPFAM" id="SSF50985">
    <property type="entry name" value="RCC1/BLIP-II"/>
    <property type="match status" value="1"/>
</dbReference>
<feature type="repeat" description="RCC1" evidence="2">
    <location>
        <begin position="136"/>
        <end position="192"/>
    </location>
</feature>
<sequence>MQGFCEVYIEDEVNIQTIVCGSKHYVVLTDRGKAYSSGKNYSGQLMLGHNDEVLPGEFHPILLFYPNKIVQIDCGESHTMIVSAERRLFCCGSNQNGQLGTNSRVDVWVPTAVPFKKSIVQVSCGAHHTIILTSDFEVYSTGYNRFGQLGLGHSNTSRTFERINCLSDLSKTKNRIGRVLCGHAHSLFIVPDGSTIYVCGQNNGSYGLGYLNNLSIPQKICLHNTIGRSIKLVPNSLFFSTTVVSDDNRIYTTGRDLYHENERIRMLTRITEFTVMESDLLLHQNIVQIATGSDHAVILIKSLFEPKIKKLTHHCSFSD</sequence>
<evidence type="ECO:0000256" key="1">
    <source>
        <dbReference type="ARBA" id="ARBA00022737"/>
    </source>
</evidence>
<dbReference type="PROSITE" id="PS50012">
    <property type="entry name" value="RCC1_3"/>
    <property type="match status" value="3"/>
</dbReference>
<dbReference type="Proteomes" id="UP001431209">
    <property type="component" value="Unassembled WGS sequence"/>
</dbReference>
<proteinExistence type="predicted"/>
<protein>
    <submittedName>
        <fullName evidence="4">E3 ubiquitin-protein ligase HERC</fullName>
    </submittedName>
</protein>
<dbReference type="InterPro" id="IPR009091">
    <property type="entry name" value="RCC1/BLIP-II"/>
</dbReference>
<feature type="domain" description="RCC1-like" evidence="3">
    <location>
        <begin position="12"/>
        <end position="299"/>
    </location>
</feature>
<organism evidence="4 5">
    <name type="scientific">Acrasis kona</name>
    <dbReference type="NCBI Taxonomy" id="1008807"/>
    <lineage>
        <taxon>Eukaryota</taxon>
        <taxon>Discoba</taxon>
        <taxon>Heterolobosea</taxon>
        <taxon>Tetramitia</taxon>
        <taxon>Eutetramitia</taxon>
        <taxon>Acrasidae</taxon>
        <taxon>Acrasis</taxon>
    </lineage>
</organism>
<dbReference type="PANTHER" id="PTHR22870:SF466">
    <property type="entry name" value="ANKYRIN REPEAT-CONTAINING PROTEIN"/>
    <property type="match status" value="1"/>
</dbReference>
<evidence type="ECO:0000259" key="3">
    <source>
        <dbReference type="Pfam" id="PF25390"/>
    </source>
</evidence>
<accession>A0AAW2ZDE3</accession>
<feature type="repeat" description="RCC1" evidence="2">
    <location>
        <begin position="32"/>
        <end position="85"/>
    </location>
</feature>
<keyword evidence="5" id="KW-1185">Reference proteome</keyword>
<name>A0AAW2ZDE3_9EUKA</name>
<dbReference type="Pfam" id="PF25390">
    <property type="entry name" value="WD40_RLD"/>
    <property type="match status" value="1"/>
</dbReference>
<gene>
    <name evidence="4" type="ORF">AKO1_004162</name>
</gene>
<dbReference type="AlphaFoldDB" id="A0AAW2ZDE3"/>
<dbReference type="InterPro" id="IPR051210">
    <property type="entry name" value="Ub_ligase/GEF_domain"/>
</dbReference>
<reference evidence="4 5" key="1">
    <citation type="submission" date="2024-03" db="EMBL/GenBank/DDBJ databases">
        <title>The Acrasis kona genome and developmental transcriptomes reveal deep origins of eukaryotic multicellular pathways.</title>
        <authorList>
            <person name="Sheikh S."/>
            <person name="Fu C.-J."/>
            <person name="Brown M.W."/>
            <person name="Baldauf S.L."/>
        </authorList>
    </citation>
    <scope>NUCLEOTIDE SEQUENCE [LARGE SCALE GENOMIC DNA]</scope>
    <source>
        <strain evidence="4 5">ATCC MYA-3509</strain>
    </source>
</reference>
<dbReference type="PANTHER" id="PTHR22870">
    <property type="entry name" value="REGULATOR OF CHROMOSOME CONDENSATION"/>
    <property type="match status" value="1"/>
</dbReference>
<keyword evidence="1" id="KW-0677">Repeat</keyword>
<evidence type="ECO:0000313" key="4">
    <source>
        <dbReference type="EMBL" id="KAL0487465.1"/>
    </source>
</evidence>
<feature type="repeat" description="RCC1" evidence="2">
    <location>
        <begin position="86"/>
        <end position="135"/>
    </location>
</feature>
<dbReference type="InterPro" id="IPR058923">
    <property type="entry name" value="RCC1-like_dom"/>
</dbReference>
<dbReference type="EMBL" id="JAOPGA020001346">
    <property type="protein sequence ID" value="KAL0487465.1"/>
    <property type="molecule type" value="Genomic_DNA"/>
</dbReference>
<dbReference type="Gene3D" id="2.130.10.30">
    <property type="entry name" value="Regulator of chromosome condensation 1/beta-lactamase-inhibitor protein II"/>
    <property type="match status" value="1"/>
</dbReference>
<feature type="non-terminal residue" evidence="4">
    <location>
        <position position="319"/>
    </location>
</feature>